<evidence type="ECO:0000313" key="3">
    <source>
        <dbReference type="Proteomes" id="UP000499080"/>
    </source>
</evidence>
<evidence type="ECO:0000256" key="1">
    <source>
        <dbReference type="SAM" id="Coils"/>
    </source>
</evidence>
<dbReference type="EMBL" id="BGPR01027263">
    <property type="protein sequence ID" value="GBN97649.1"/>
    <property type="molecule type" value="Genomic_DNA"/>
</dbReference>
<sequence>VEEFRKQGLDYLQARLLTKYEGIEQIQADLDKLKVTVNNVEKEDSKVFYICQTVIFKSIEILKVESQAAANELKNLEKVNIEEITSDLDEIEFVTSCKRILMNAIKNRNAQHNLIEFELMKLVRYQDSRIVQICKDQLVFLQKTADEEALAIKEKIKKLERTGIKQELFDICRKDLQEFIQMVNGTIQLTESVLQSIIENKMKIEVEDAQFVAVCRNLFLSQIMQRKKELSLFKQIADQVTETNLTIENMNEEAYCIFKVIYGIPEHARHIRQQEKEKLECELIKKMDIKVSDAVAHCEQFFMKLSETLKSDILEFRKELDGISAKKEHISELTEEEFSALVTRYSNYIFSITEKNVDDGKKLKKKVDSLRGKPDLLKIEEVNMDALNISDKESSQKKLKTEASDMLSLCMEVLYYIIENFKIGIKDIKVALEELQTFKEPIVKKTMKPLFAMMEEIKAAQAVLEQKMKAGHEEMRSGQEEILLRQERLEQELRSGQERFEQELQSRQ</sequence>
<accession>A0A4Y2TE23</accession>
<feature type="non-terminal residue" evidence="2">
    <location>
        <position position="1"/>
    </location>
</feature>
<dbReference type="OrthoDB" id="10587210at2759"/>
<evidence type="ECO:0000313" key="2">
    <source>
        <dbReference type="EMBL" id="GBN97649.1"/>
    </source>
</evidence>
<feature type="coiled-coil region" evidence="1">
    <location>
        <begin position="23"/>
        <end position="79"/>
    </location>
</feature>
<reference evidence="2 3" key="1">
    <citation type="journal article" date="2019" name="Sci. Rep.">
        <title>Orb-weaving spider Araneus ventricosus genome elucidates the spidroin gene catalogue.</title>
        <authorList>
            <person name="Kono N."/>
            <person name="Nakamura H."/>
            <person name="Ohtoshi R."/>
            <person name="Moran D.A.P."/>
            <person name="Shinohara A."/>
            <person name="Yoshida Y."/>
            <person name="Fujiwara M."/>
            <person name="Mori M."/>
            <person name="Tomita M."/>
            <person name="Arakawa K."/>
        </authorList>
    </citation>
    <scope>NUCLEOTIDE SEQUENCE [LARGE SCALE GENOMIC DNA]</scope>
</reference>
<comment type="caution">
    <text evidence="2">The sequence shown here is derived from an EMBL/GenBank/DDBJ whole genome shotgun (WGS) entry which is preliminary data.</text>
</comment>
<proteinExistence type="predicted"/>
<organism evidence="2 3">
    <name type="scientific">Araneus ventricosus</name>
    <name type="common">Orbweaver spider</name>
    <name type="synonym">Epeira ventricosa</name>
    <dbReference type="NCBI Taxonomy" id="182803"/>
    <lineage>
        <taxon>Eukaryota</taxon>
        <taxon>Metazoa</taxon>
        <taxon>Ecdysozoa</taxon>
        <taxon>Arthropoda</taxon>
        <taxon>Chelicerata</taxon>
        <taxon>Arachnida</taxon>
        <taxon>Araneae</taxon>
        <taxon>Araneomorphae</taxon>
        <taxon>Entelegynae</taxon>
        <taxon>Araneoidea</taxon>
        <taxon>Araneidae</taxon>
        <taxon>Araneus</taxon>
    </lineage>
</organism>
<gene>
    <name evidence="2" type="ORF">AVEN_252658_1</name>
</gene>
<dbReference type="AlphaFoldDB" id="A0A4Y2TE23"/>
<name>A0A4Y2TE23_ARAVE</name>
<keyword evidence="1" id="KW-0175">Coiled coil</keyword>
<protein>
    <submittedName>
        <fullName evidence="2">Uncharacterized protein</fullName>
    </submittedName>
</protein>
<dbReference type="Proteomes" id="UP000499080">
    <property type="component" value="Unassembled WGS sequence"/>
</dbReference>
<keyword evidence="3" id="KW-1185">Reference proteome</keyword>